<dbReference type="InterPro" id="IPR050965">
    <property type="entry name" value="UPF0336/Enoyl-CoA_hydratase"/>
</dbReference>
<keyword evidence="4" id="KW-1185">Reference proteome</keyword>
<dbReference type="Pfam" id="PF01575">
    <property type="entry name" value="MaoC_dehydratas"/>
    <property type="match status" value="1"/>
</dbReference>
<name>A0A7L7KRB9_9MOLU</name>
<accession>A0A7L7KRB9</accession>
<dbReference type="GO" id="GO:0019171">
    <property type="term" value="F:(3R)-hydroxyacyl-[acyl-carrier-protein] dehydratase activity"/>
    <property type="evidence" value="ECO:0007669"/>
    <property type="project" value="TreeGrafter"/>
</dbReference>
<reference evidence="3 4" key="1">
    <citation type="submission" date="2020-02" db="EMBL/GenBank/DDBJ databases">
        <authorList>
            <person name="Zheng R.K."/>
            <person name="Sun C.M."/>
        </authorList>
    </citation>
    <scope>NUCLEOTIDE SEQUENCE [LARGE SCALE GENOMIC DNA]</scope>
    <source>
        <strain evidence="4">zrk13</strain>
    </source>
</reference>
<protein>
    <submittedName>
        <fullName evidence="3">MaoC family dehydratase</fullName>
    </submittedName>
</protein>
<dbReference type="RefSeq" id="WP_258877959.1">
    <property type="nucleotide sequence ID" value="NZ_CP048914.1"/>
</dbReference>
<dbReference type="KEGG" id="xcl:G4Z02_00850"/>
<dbReference type="SUPFAM" id="SSF54637">
    <property type="entry name" value="Thioesterase/thiol ester dehydrase-isomerase"/>
    <property type="match status" value="1"/>
</dbReference>
<dbReference type="PANTHER" id="PTHR43437">
    <property type="entry name" value="HYDROXYACYL-THIOESTER DEHYDRATASE TYPE 2, MITOCHONDRIAL-RELATED"/>
    <property type="match status" value="1"/>
</dbReference>
<dbReference type="GO" id="GO:0006633">
    <property type="term" value="P:fatty acid biosynthetic process"/>
    <property type="evidence" value="ECO:0007669"/>
    <property type="project" value="TreeGrafter"/>
</dbReference>
<dbReference type="InterPro" id="IPR029069">
    <property type="entry name" value="HotDog_dom_sf"/>
</dbReference>
<dbReference type="AlphaFoldDB" id="A0A7L7KRB9"/>
<evidence type="ECO:0000313" key="3">
    <source>
        <dbReference type="EMBL" id="QMS84348.1"/>
    </source>
</evidence>
<dbReference type="CDD" id="cd03449">
    <property type="entry name" value="R_hydratase"/>
    <property type="match status" value="1"/>
</dbReference>
<proteinExistence type="predicted"/>
<dbReference type="Gene3D" id="3.10.129.10">
    <property type="entry name" value="Hotdog Thioesterase"/>
    <property type="match status" value="1"/>
</dbReference>
<dbReference type="Proteomes" id="UP000514720">
    <property type="component" value="Chromosome"/>
</dbReference>
<dbReference type="EMBL" id="CP048914">
    <property type="protein sequence ID" value="QMS84348.1"/>
    <property type="molecule type" value="Genomic_DNA"/>
</dbReference>
<evidence type="ECO:0000256" key="1">
    <source>
        <dbReference type="ARBA" id="ARBA00023239"/>
    </source>
</evidence>
<dbReference type="FunFam" id="3.10.129.10:FF:000042">
    <property type="entry name" value="MaoC domain protein dehydratase"/>
    <property type="match status" value="1"/>
</dbReference>
<keyword evidence="1" id="KW-0456">Lyase</keyword>
<evidence type="ECO:0000259" key="2">
    <source>
        <dbReference type="Pfam" id="PF01575"/>
    </source>
</evidence>
<sequence length="143" mass="16244">MTYKTIDQIAIGDHAEQTVLIEASKIEVFGEITNDVNPVHFNEEYAQKTIFKHRIAHGMYIGSLFSKVFGMQLPGEGTIYISQSLRFKRPVYIDDTITAKVIVTDKNEERNRVFFDCVATNQHGEVVITGTAEMMPPNKEMDQ</sequence>
<organism evidence="3 4">
    <name type="scientific">Candidatus Xianfuyuplasma coldseepsis</name>
    <dbReference type="NCBI Taxonomy" id="2782163"/>
    <lineage>
        <taxon>Bacteria</taxon>
        <taxon>Bacillati</taxon>
        <taxon>Mycoplasmatota</taxon>
        <taxon>Mollicutes</taxon>
        <taxon>Candidatus Izemoplasmatales</taxon>
        <taxon>Candidatus Izemoplasmataceae</taxon>
        <taxon>Candidatus Xianfuyuplasma</taxon>
    </lineage>
</organism>
<dbReference type="InterPro" id="IPR002539">
    <property type="entry name" value="MaoC-like_dom"/>
</dbReference>
<gene>
    <name evidence="3" type="ORF">G4Z02_00850</name>
</gene>
<dbReference type="PANTHER" id="PTHR43437:SF3">
    <property type="entry name" value="HYDROXYACYL-THIOESTER DEHYDRATASE TYPE 2, MITOCHONDRIAL"/>
    <property type="match status" value="1"/>
</dbReference>
<evidence type="ECO:0000313" key="4">
    <source>
        <dbReference type="Proteomes" id="UP000514720"/>
    </source>
</evidence>
<feature type="domain" description="MaoC-like" evidence="2">
    <location>
        <begin position="16"/>
        <end position="112"/>
    </location>
</feature>